<proteinExistence type="predicted"/>
<feature type="region of interest" description="Disordered" evidence="7">
    <location>
        <begin position="1"/>
        <end position="25"/>
    </location>
</feature>
<dbReference type="AlphaFoldDB" id="A0A7R9L1Q3"/>
<dbReference type="SUPFAM" id="SSF48403">
    <property type="entry name" value="Ankyrin repeat"/>
    <property type="match status" value="1"/>
</dbReference>
<gene>
    <name evidence="8" type="ORF">OSB1V03_LOCUS13623</name>
</gene>
<keyword evidence="9" id="KW-1185">Reference proteome</keyword>
<dbReference type="GO" id="GO:0044218">
    <property type="term" value="C:other organism cell membrane"/>
    <property type="evidence" value="ECO:0007669"/>
    <property type="project" value="UniProtKB-KW"/>
</dbReference>
<feature type="non-terminal residue" evidence="8">
    <location>
        <position position="1"/>
    </location>
</feature>
<name>A0A7R9L1Q3_9ACAR</name>
<evidence type="ECO:0000256" key="5">
    <source>
        <dbReference type="ARBA" id="ARBA00023298"/>
    </source>
</evidence>
<keyword evidence="5" id="KW-0472">Membrane</keyword>
<dbReference type="PROSITE" id="PS50297">
    <property type="entry name" value="ANK_REP_REGION"/>
    <property type="match status" value="1"/>
</dbReference>
<feature type="compositionally biased region" description="Polar residues" evidence="7">
    <location>
        <begin position="11"/>
        <end position="25"/>
    </location>
</feature>
<accession>A0A7R9L1Q3</accession>
<feature type="repeat" description="ANK" evidence="6">
    <location>
        <begin position="237"/>
        <end position="269"/>
    </location>
</feature>
<comment type="subcellular location">
    <subcellularLocation>
        <location evidence="1">Target cell membrane</location>
    </subcellularLocation>
</comment>
<dbReference type="GO" id="GO:0044231">
    <property type="term" value="C:host cell presynaptic membrane"/>
    <property type="evidence" value="ECO:0007669"/>
    <property type="project" value="UniProtKB-KW"/>
</dbReference>
<evidence type="ECO:0000256" key="6">
    <source>
        <dbReference type="PROSITE-ProRule" id="PRU00023"/>
    </source>
</evidence>
<dbReference type="InterPro" id="IPR051569">
    <property type="entry name" value="SHANK"/>
</dbReference>
<dbReference type="EMBL" id="CAJPIZ010012357">
    <property type="protein sequence ID" value="CAG2113655.1"/>
    <property type="molecule type" value="Genomic_DNA"/>
</dbReference>
<evidence type="ECO:0000313" key="9">
    <source>
        <dbReference type="Proteomes" id="UP000759131"/>
    </source>
</evidence>
<keyword evidence="5" id="KW-1053">Target membrane</keyword>
<keyword evidence="6" id="KW-0040">ANK repeat</keyword>
<keyword evidence="4" id="KW-0528">Neurotoxin</keyword>
<evidence type="ECO:0000256" key="4">
    <source>
        <dbReference type="ARBA" id="ARBA00023028"/>
    </source>
</evidence>
<sequence length="270" mass="30219">MMKRSPDDCEQTSNKCQSNCDSNTNSTAEVQQKDLVYVNIYIPELQTEQTVVISKYESIWTLKRGLIERCNNSLKYCDLNYGFFCTSGLIERCNNSLKYCDLNYGFFCTSFGHFLDEELNLNAYFSEAIQKCCNRIRLELLYKQRIKVGEVMNTLPAASTTSRRKKRSRLVTAVTNCNVEKVAKILVNCDPNFVDETTGETPLSVVSASQSATNSAVQRVIVALVNGGALLDFRTKEGKTALHCAVQKSNYVALKTLLDLGASPNYKDAV</sequence>
<keyword evidence="4" id="KW-0800">Toxin</keyword>
<dbReference type="GO" id="GO:0030160">
    <property type="term" value="F:synaptic receptor adaptor activity"/>
    <property type="evidence" value="ECO:0007669"/>
    <property type="project" value="TreeGrafter"/>
</dbReference>
<dbReference type="OrthoDB" id="445896at2759"/>
<dbReference type="GO" id="GO:0035255">
    <property type="term" value="F:ionotropic glutamate receptor binding"/>
    <property type="evidence" value="ECO:0007669"/>
    <property type="project" value="TreeGrafter"/>
</dbReference>
<keyword evidence="2" id="KW-0268">Exocytosis</keyword>
<protein>
    <submittedName>
        <fullName evidence="8">Uncharacterized protein</fullName>
    </submittedName>
</protein>
<dbReference type="InterPro" id="IPR002110">
    <property type="entry name" value="Ankyrin_rpt"/>
</dbReference>
<organism evidence="8">
    <name type="scientific">Medioppia subpectinata</name>
    <dbReference type="NCBI Taxonomy" id="1979941"/>
    <lineage>
        <taxon>Eukaryota</taxon>
        <taxon>Metazoa</taxon>
        <taxon>Ecdysozoa</taxon>
        <taxon>Arthropoda</taxon>
        <taxon>Chelicerata</taxon>
        <taxon>Arachnida</taxon>
        <taxon>Acari</taxon>
        <taxon>Acariformes</taxon>
        <taxon>Sarcoptiformes</taxon>
        <taxon>Oribatida</taxon>
        <taxon>Brachypylina</taxon>
        <taxon>Oppioidea</taxon>
        <taxon>Oppiidae</taxon>
        <taxon>Medioppia</taxon>
    </lineage>
</organism>
<dbReference type="Proteomes" id="UP000759131">
    <property type="component" value="Unassembled WGS sequence"/>
</dbReference>
<reference evidence="8" key="1">
    <citation type="submission" date="2020-11" db="EMBL/GenBank/DDBJ databases">
        <authorList>
            <person name="Tran Van P."/>
        </authorList>
    </citation>
    <scope>NUCLEOTIDE SEQUENCE</scope>
</reference>
<dbReference type="GO" id="GO:0006887">
    <property type="term" value="P:exocytosis"/>
    <property type="evidence" value="ECO:0007669"/>
    <property type="project" value="UniProtKB-KW"/>
</dbReference>
<dbReference type="PANTHER" id="PTHR24135">
    <property type="entry name" value="SH3 AND MULTIPLE ANKYRIN REPEAT DOMAINS PROTEIN"/>
    <property type="match status" value="1"/>
</dbReference>
<evidence type="ECO:0000313" key="8">
    <source>
        <dbReference type="EMBL" id="CAD7633225.1"/>
    </source>
</evidence>
<evidence type="ECO:0000256" key="7">
    <source>
        <dbReference type="SAM" id="MobiDB-lite"/>
    </source>
</evidence>
<dbReference type="InterPro" id="IPR036770">
    <property type="entry name" value="Ankyrin_rpt-contain_sf"/>
</dbReference>
<dbReference type="Pfam" id="PF12796">
    <property type="entry name" value="Ank_2"/>
    <property type="match status" value="1"/>
</dbReference>
<dbReference type="Gene3D" id="1.25.40.20">
    <property type="entry name" value="Ankyrin repeat-containing domain"/>
    <property type="match status" value="1"/>
</dbReference>
<keyword evidence="3" id="KW-1052">Target cell membrane</keyword>
<dbReference type="PROSITE" id="PS50088">
    <property type="entry name" value="ANK_REPEAT"/>
    <property type="match status" value="1"/>
</dbReference>
<dbReference type="EMBL" id="OC866932">
    <property type="protein sequence ID" value="CAD7633225.1"/>
    <property type="molecule type" value="Genomic_DNA"/>
</dbReference>
<evidence type="ECO:0000256" key="1">
    <source>
        <dbReference type="ARBA" id="ARBA00004175"/>
    </source>
</evidence>
<evidence type="ECO:0000256" key="3">
    <source>
        <dbReference type="ARBA" id="ARBA00022537"/>
    </source>
</evidence>
<dbReference type="PANTHER" id="PTHR24135:SF28">
    <property type="entry name" value="LD13733P"/>
    <property type="match status" value="1"/>
</dbReference>
<dbReference type="SMART" id="SM00248">
    <property type="entry name" value="ANK"/>
    <property type="match status" value="2"/>
</dbReference>
<evidence type="ECO:0000256" key="2">
    <source>
        <dbReference type="ARBA" id="ARBA00022483"/>
    </source>
</evidence>
<keyword evidence="4" id="KW-0638">Presynaptic neurotoxin</keyword>